<evidence type="ECO:0000259" key="1">
    <source>
        <dbReference type="PROSITE" id="PS51459"/>
    </source>
</evidence>
<dbReference type="InterPro" id="IPR036597">
    <property type="entry name" value="Fido-like_dom_sf"/>
</dbReference>
<evidence type="ECO:0000313" key="2">
    <source>
        <dbReference type="EMBL" id="MQS45238.1"/>
    </source>
</evidence>
<sequence>MTKYTDKFNLTEKENKFVAKKNFVQLIHSNSRFEGVNTTLPQTQTIVDGMSVAGVKIEDIQVIVNLKRAWDYVITSTDSSPIEIAKKINEIVARDDALIPGEIRTGNVQIGGVDYEPVIPTEKQLRNDIDMFKNNQSMSSTESIIHLMYSMMRKQYFWDGNKRTAILFANYLMIRNGIGVLNINEKQMDVFNEMLSKYYETDDVDDLLKWTYENCIYGITK</sequence>
<dbReference type="InterPro" id="IPR003812">
    <property type="entry name" value="Fido"/>
</dbReference>
<evidence type="ECO:0000313" key="3">
    <source>
        <dbReference type="Proteomes" id="UP000436655"/>
    </source>
</evidence>
<dbReference type="PANTHER" id="PTHR13504:SF38">
    <property type="entry name" value="FIDO DOMAIN-CONTAINING PROTEIN"/>
    <property type="match status" value="1"/>
</dbReference>
<dbReference type="InterPro" id="IPR040198">
    <property type="entry name" value="Fido_containing"/>
</dbReference>
<organism evidence="2 3">
    <name type="scientific">Companilactobacillus mishanensis</name>
    <dbReference type="NCBI Taxonomy" id="2486008"/>
    <lineage>
        <taxon>Bacteria</taxon>
        <taxon>Bacillati</taxon>
        <taxon>Bacillota</taxon>
        <taxon>Bacilli</taxon>
        <taxon>Lactobacillales</taxon>
        <taxon>Lactobacillaceae</taxon>
        <taxon>Companilactobacillus</taxon>
    </lineage>
</organism>
<gene>
    <name evidence="2" type="ORF">FHL03_07060</name>
</gene>
<accession>A0ABW9P7P0</accession>
<name>A0ABW9P7P0_9LACO</name>
<dbReference type="Proteomes" id="UP000436655">
    <property type="component" value="Unassembled WGS sequence"/>
</dbReference>
<dbReference type="Gene3D" id="1.10.3290.10">
    <property type="entry name" value="Fido-like domain"/>
    <property type="match status" value="1"/>
</dbReference>
<dbReference type="PANTHER" id="PTHR13504">
    <property type="entry name" value="FIDO DOMAIN-CONTAINING PROTEIN DDB_G0283145"/>
    <property type="match status" value="1"/>
</dbReference>
<dbReference type="PROSITE" id="PS51459">
    <property type="entry name" value="FIDO"/>
    <property type="match status" value="1"/>
</dbReference>
<feature type="domain" description="Fido" evidence="1">
    <location>
        <begin position="80"/>
        <end position="213"/>
    </location>
</feature>
<keyword evidence="3" id="KW-1185">Reference proteome</keyword>
<comment type="caution">
    <text evidence="2">The sequence shown here is derived from an EMBL/GenBank/DDBJ whole genome shotgun (WGS) entry which is preliminary data.</text>
</comment>
<protein>
    <submittedName>
        <fullName evidence="2">Fic family protein</fullName>
    </submittedName>
</protein>
<dbReference type="EMBL" id="VDFN01000005">
    <property type="protein sequence ID" value="MQS45238.1"/>
    <property type="molecule type" value="Genomic_DNA"/>
</dbReference>
<dbReference type="RefSeq" id="WP_125705771.1">
    <property type="nucleotide sequence ID" value="NZ_JBHTOO010000026.1"/>
</dbReference>
<dbReference type="SUPFAM" id="SSF140931">
    <property type="entry name" value="Fic-like"/>
    <property type="match status" value="1"/>
</dbReference>
<proteinExistence type="predicted"/>
<dbReference type="Pfam" id="PF02661">
    <property type="entry name" value="Fic"/>
    <property type="match status" value="1"/>
</dbReference>
<reference evidence="2 3" key="1">
    <citation type="journal article" date="2019" name="Syst. Appl. Microbiol.">
        <title>Polyphasic characterization of two novel Lactobacillus spp. isolated from blown salami packages: Description of Lactobacillus halodurans sp. nov. and Lactobacillus salsicarnum sp. nov.</title>
        <authorList>
            <person name="Schuster J.A."/>
            <person name="Klingl A."/>
            <person name="Vogel R.F."/>
            <person name="Ehrmann M.A."/>
        </authorList>
    </citation>
    <scope>NUCLEOTIDE SEQUENCE [LARGE SCALE GENOMIC DNA]</scope>
    <source>
        <strain evidence="2 3">TMW 1.2098</strain>
    </source>
</reference>